<dbReference type="CDD" id="cd04301">
    <property type="entry name" value="NAT_SF"/>
    <property type="match status" value="1"/>
</dbReference>
<keyword evidence="3" id="KW-0012">Acyltransferase</keyword>
<dbReference type="Gene3D" id="3.40.630.30">
    <property type="match status" value="1"/>
</dbReference>
<dbReference type="InterPro" id="IPR051016">
    <property type="entry name" value="Diverse_Substrate_AcTransf"/>
</dbReference>
<dbReference type="FunFam" id="3.40.630.30:FF:000064">
    <property type="entry name" value="GNAT family acetyltransferase"/>
    <property type="match status" value="1"/>
</dbReference>
<sequence>MKNFSIKPLEKENLSELLTMLKEFAAYENKLDYLKCDEAKLVNLFLKNEHAKAFILRENEQIIGYVIFFYTISSFLGERGIYIEDIYIRENFRKKGYGRKVFEFIGELCQKENITMLSWVCLNDNAQGVNFYEKLNATHLKDIRTYRLDGQNLAKLNNL</sequence>
<evidence type="ECO:0000256" key="1">
    <source>
        <dbReference type="ARBA" id="ARBA00008694"/>
    </source>
</evidence>
<name>A0A381EIJ4_CAMUP</name>
<evidence type="ECO:0000259" key="4">
    <source>
        <dbReference type="PROSITE" id="PS51186"/>
    </source>
</evidence>
<evidence type="ECO:0000313" key="5">
    <source>
        <dbReference type="EMBL" id="SUX26567.1"/>
    </source>
</evidence>
<dbReference type="SUPFAM" id="SSF55729">
    <property type="entry name" value="Acyl-CoA N-acyltransferases (Nat)"/>
    <property type="match status" value="1"/>
</dbReference>
<comment type="similarity">
    <text evidence="1">Belongs to the acetyltransferase family.</text>
</comment>
<reference evidence="5 6" key="1">
    <citation type="submission" date="2018-06" db="EMBL/GenBank/DDBJ databases">
        <authorList>
            <consortium name="Pathogen Informatics"/>
            <person name="Doyle S."/>
        </authorList>
    </citation>
    <scope>NUCLEOTIDE SEQUENCE [LARGE SCALE GENOMIC DNA]</scope>
    <source>
        <strain evidence="5 6">NCTC12264</strain>
    </source>
</reference>
<dbReference type="PANTHER" id="PTHR10545:SF29">
    <property type="entry name" value="GH14572P-RELATED"/>
    <property type="match status" value="1"/>
</dbReference>
<dbReference type="Pfam" id="PF00583">
    <property type="entry name" value="Acetyltransf_1"/>
    <property type="match status" value="1"/>
</dbReference>
<gene>
    <name evidence="5" type="ORF">NCTC12264_00795</name>
</gene>
<dbReference type="Proteomes" id="UP000254161">
    <property type="component" value="Unassembled WGS sequence"/>
</dbReference>
<evidence type="ECO:0000256" key="3">
    <source>
        <dbReference type="ARBA" id="ARBA00023315"/>
    </source>
</evidence>
<dbReference type="EMBL" id="UFUZ01000001">
    <property type="protein sequence ID" value="SUX26567.1"/>
    <property type="molecule type" value="Genomic_DNA"/>
</dbReference>
<dbReference type="RefSeq" id="WP_115629750.1">
    <property type="nucleotide sequence ID" value="NZ_JANKIR010000002.1"/>
</dbReference>
<accession>A0A381EIJ4</accession>
<protein>
    <submittedName>
        <fullName evidence="5">GNAT family acetyltransferase</fullName>
    </submittedName>
</protein>
<evidence type="ECO:0000313" key="6">
    <source>
        <dbReference type="Proteomes" id="UP000254161"/>
    </source>
</evidence>
<feature type="domain" description="N-acetyltransferase" evidence="4">
    <location>
        <begin position="4"/>
        <end position="158"/>
    </location>
</feature>
<proteinExistence type="inferred from homology"/>
<dbReference type="InterPro" id="IPR000182">
    <property type="entry name" value="GNAT_dom"/>
</dbReference>
<dbReference type="PANTHER" id="PTHR10545">
    <property type="entry name" value="DIAMINE N-ACETYLTRANSFERASE"/>
    <property type="match status" value="1"/>
</dbReference>
<dbReference type="GO" id="GO:0008080">
    <property type="term" value="F:N-acetyltransferase activity"/>
    <property type="evidence" value="ECO:0007669"/>
    <property type="project" value="UniProtKB-ARBA"/>
</dbReference>
<dbReference type="InterPro" id="IPR016181">
    <property type="entry name" value="Acyl_CoA_acyltransferase"/>
</dbReference>
<dbReference type="PROSITE" id="PS51186">
    <property type="entry name" value="GNAT"/>
    <property type="match status" value="1"/>
</dbReference>
<evidence type="ECO:0000256" key="2">
    <source>
        <dbReference type="ARBA" id="ARBA00022679"/>
    </source>
</evidence>
<dbReference type="AlphaFoldDB" id="A0A381EIJ4"/>
<organism evidence="5 6">
    <name type="scientific">Campylobacter upsaliensis</name>
    <dbReference type="NCBI Taxonomy" id="28080"/>
    <lineage>
        <taxon>Bacteria</taxon>
        <taxon>Pseudomonadati</taxon>
        <taxon>Campylobacterota</taxon>
        <taxon>Epsilonproteobacteria</taxon>
        <taxon>Campylobacterales</taxon>
        <taxon>Campylobacteraceae</taxon>
        <taxon>Campylobacter</taxon>
    </lineage>
</organism>
<keyword evidence="2 5" id="KW-0808">Transferase</keyword>